<protein>
    <submittedName>
        <fullName evidence="1">Uncharacterized protein</fullName>
    </submittedName>
</protein>
<gene>
    <name evidence="1" type="ORF">UFOVP307_39</name>
</gene>
<sequence>MNFEWPTNDSSRIGTLQKLRSPRVDTQVQPKEIDDWLKQSIALVAGCVRGLGTNQRKVRYFAFEGQNEQVKE</sequence>
<name>A0A6J5LYB1_9CAUD</name>
<accession>A0A6J5LYB1</accession>
<proteinExistence type="predicted"/>
<evidence type="ECO:0000313" key="1">
    <source>
        <dbReference type="EMBL" id="CAB4136759.1"/>
    </source>
</evidence>
<reference evidence="1" key="1">
    <citation type="submission" date="2020-04" db="EMBL/GenBank/DDBJ databases">
        <authorList>
            <person name="Chiriac C."/>
            <person name="Salcher M."/>
            <person name="Ghai R."/>
            <person name="Kavagutti S V."/>
        </authorList>
    </citation>
    <scope>NUCLEOTIDE SEQUENCE</scope>
</reference>
<organism evidence="1">
    <name type="scientific">uncultured Caudovirales phage</name>
    <dbReference type="NCBI Taxonomy" id="2100421"/>
    <lineage>
        <taxon>Viruses</taxon>
        <taxon>Duplodnaviria</taxon>
        <taxon>Heunggongvirae</taxon>
        <taxon>Uroviricota</taxon>
        <taxon>Caudoviricetes</taxon>
        <taxon>Peduoviridae</taxon>
        <taxon>Maltschvirus</taxon>
        <taxon>Maltschvirus maltsch</taxon>
    </lineage>
</organism>
<dbReference type="EMBL" id="LR796323">
    <property type="protein sequence ID" value="CAB4136759.1"/>
    <property type="molecule type" value="Genomic_DNA"/>
</dbReference>